<dbReference type="AlphaFoldDB" id="A0AAW1JEG1"/>
<feature type="region of interest" description="Disordered" evidence="1">
    <location>
        <begin position="191"/>
        <end position="240"/>
    </location>
</feature>
<keyword evidence="3" id="KW-1185">Reference proteome</keyword>
<evidence type="ECO:0000313" key="3">
    <source>
        <dbReference type="Proteomes" id="UP001458880"/>
    </source>
</evidence>
<organism evidence="2 3">
    <name type="scientific">Popillia japonica</name>
    <name type="common">Japanese beetle</name>
    <dbReference type="NCBI Taxonomy" id="7064"/>
    <lineage>
        <taxon>Eukaryota</taxon>
        <taxon>Metazoa</taxon>
        <taxon>Ecdysozoa</taxon>
        <taxon>Arthropoda</taxon>
        <taxon>Hexapoda</taxon>
        <taxon>Insecta</taxon>
        <taxon>Pterygota</taxon>
        <taxon>Neoptera</taxon>
        <taxon>Endopterygota</taxon>
        <taxon>Coleoptera</taxon>
        <taxon>Polyphaga</taxon>
        <taxon>Scarabaeiformia</taxon>
        <taxon>Scarabaeidae</taxon>
        <taxon>Rutelinae</taxon>
        <taxon>Popillia</taxon>
    </lineage>
</organism>
<evidence type="ECO:0000256" key="1">
    <source>
        <dbReference type="SAM" id="MobiDB-lite"/>
    </source>
</evidence>
<comment type="caution">
    <text evidence="2">The sequence shown here is derived from an EMBL/GenBank/DDBJ whole genome shotgun (WGS) entry which is preliminary data.</text>
</comment>
<reference evidence="2 3" key="1">
    <citation type="journal article" date="2024" name="BMC Genomics">
        <title>De novo assembly and annotation of Popillia japonica's genome with initial clues to its potential as an invasive pest.</title>
        <authorList>
            <person name="Cucini C."/>
            <person name="Boschi S."/>
            <person name="Funari R."/>
            <person name="Cardaioli E."/>
            <person name="Iannotti N."/>
            <person name="Marturano G."/>
            <person name="Paoli F."/>
            <person name="Bruttini M."/>
            <person name="Carapelli A."/>
            <person name="Frati F."/>
            <person name="Nardi F."/>
        </authorList>
    </citation>
    <scope>NUCLEOTIDE SEQUENCE [LARGE SCALE GENOMIC DNA]</scope>
    <source>
        <strain evidence="2">DMR45628</strain>
    </source>
</reference>
<name>A0AAW1JEG1_POPJA</name>
<sequence length="240" mass="27794">MAKLDDFLSKKKETAPILDLSKAVVSTKEDFKKLLEKVPDYKIKSEKVRPDDVKIKDKNFKFKTGKKDLKAMKEPYLFMDPVPNEMRNLKIIDLTTVPIDWHMLTTLRPKNKLDEEYFSKIIELGKLEIKTAIRDKRMFAMETQIRRSKNKAGVLEQRVVSCTECGEEFCTGKVCVQIGYDSFARVPELPTVSQKPVEGRSEGKKKKKLKKKMRSTRSKSTSKKRSQSRSKSPKKDKNKK</sequence>
<dbReference type="Proteomes" id="UP001458880">
    <property type="component" value="Unassembled WGS sequence"/>
</dbReference>
<gene>
    <name evidence="2" type="ORF">QE152_g30405</name>
</gene>
<protein>
    <submittedName>
        <fullName evidence="2">Uncharacterized protein</fullName>
    </submittedName>
</protein>
<feature type="compositionally biased region" description="Basic residues" evidence="1">
    <location>
        <begin position="203"/>
        <end position="240"/>
    </location>
</feature>
<accession>A0AAW1JEG1</accession>
<evidence type="ECO:0000313" key="2">
    <source>
        <dbReference type="EMBL" id="KAK9701717.1"/>
    </source>
</evidence>
<dbReference type="EMBL" id="JASPKY010000409">
    <property type="protein sequence ID" value="KAK9701717.1"/>
    <property type="molecule type" value="Genomic_DNA"/>
</dbReference>
<proteinExistence type="predicted"/>